<comment type="caution">
    <text evidence="2">The sequence shown here is derived from an EMBL/GenBank/DDBJ whole genome shotgun (WGS) entry which is preliminary data.</text>
</comment>
<dbReference type="InterPro" id="IPR014509">
    <property type="entry name" value="YjdF-like"/>
</dbReference>
<keyword evidence="1" id="KW-1133">Transmembrane helix</keyword>
<evidence type="ECO:0000256" key="1">
    <source>
        <dbReference type="SAM" id="Phobius"/>
    </source>
</evidence>
<accession>A0A841GSE8</accession>
<keyword evidence="1" id="KW-0472">Membrane</keyword>
<feature type="transmembrane region" description="Helical" evidence="1">
    <location>
        <begin position="124"/>
        <end position="143"/>
    </location>
</feature>
<protein>
    <submittedName>
        <fullName evidence="2">Putative membrane protein</fullName>
    </submittedName>
</protein>
<dbReference type="EMBL" id="JACHGR010000009">
    <property type="protein sequence ID" value="MBB6056713.1"/>
    <property type="molecule type" value="Genomic_DNA"/>
</dbReference>
<evidence type="ECO:0000313" key="2">
    <source>
        <dbReference type="EMBL" id="MBB6056713.1"/>
    </source>
</evidence>
<feature type="transmembrane region" description="Helical" evidence="1">
    <location>
        <begin position="53"/>
        <end position="73"/>
    </location>
</feature>
<dbReference type="PIRSF" id="PIRSF020606">
    <property type="entry name" value="UCP020606"/>
    <property type="match status" value="1"/>
</dbReference>
<keyword evidence="1" id="KW-0812">Transmembrane</keyword>
<reference evidence="2 3" key="1">
    <citation type="submission" date="2020-08" db="EMBL/GenBank/DDBJ databases">
        <title>Genomic Encyclopedia of Type Strains, Phase IV (KMG-IV): sequencing the most valuable type-strain genomes for metagenomic binning, comparative biology and taxonomic classification.</title>
        <authorList>
            <person name="Goeker M."/>
        </authorList>
    </citation>
    <scope>NUCLEOTIDE SEQUENCE [LARGE SCALE GENOMIC DNA]</scope>
    <source>
        <strain evidence="2 3">DSM 22975</strain>
    </source>
</reference>
<evidence type="ECO:0000313" key="3">
    <source>
        <dbReference type="Proteomes" id="UP000585721"/>
    </source>
</evidence>
<dbReference type="AlphaFoldDB" id="A0A841GSE8"/>
<dbReference type="Pfam" id="PF09997">
    <property type="entry name" value="DUF2238"/>
    <property type="match status" value="1"/>
</dbReference>
<sequence length="198" mass="22834">MMRNLWLVIFFAVLLWSVIEPKDLFTWFLEVFPALIALVVLAKTRHSFPLTPLLYQLILLHAIILMVGGHYTYAEVPLFDWFKEWFGATRNNYDKLGHLAQGFVPALVARELVIRKQIIRGRRWQHFFCVCTCLAISAVYELLEWGVAIATGEGAEAFLGTQGYEWDTQSDMFYALIGAVTALLTLSRYHDRQLAQFK</sequence>
<dbReference type="InterPro" id="IPR058534">
    <property type="entry name" value="YjdF"/>
</dbReference>
<dbReference type="RefSeq" id="WP_188027431.1">
    <property type="nucleotide sequence ID" value="NZ_JACHGR010000009.1"/>
</dbReference>
<feature type="transmembrane region" description="Helical" evidence="1">
    <location>
        <begin position="172"/>
        <end position="189"/>
    </location>
</feature>
<organism evidence="2 3">
    <name type="scientific">Tolumonas osonensis</name>
    <dbReference type="NCBI Taxonomy" id="675874"/>
    <lineage>
        <taxon>Bacteria</taxon>
        <taxon>Pseudomonadati</taxon>
        <taxon>Pseudomonadota</taxon>
        <taxon>Gammaproteobacteria</taxon>
        <taxon>Aeromonadales</taxon>
        <taxon>Aeromonadaceae</taxon>
        <taxon>Tolumonas</taxon>
    </lineage>
</organism>
<keyword evidence="3" id="KW-1185">Reference proteome</keyword>
<gene>
    <name evidence="2" type="ORF">HNR75_002652</name>
</gene>
<dbReference type="Proteomes" id="UP000585721">
    <property type="component" value="Unassembled WGS sequence"/>
</dbReference>
<proteinExistence type="predicted"/>
<name>A0A841GSE8_9GAMM</name>